<dbReference type="EC" id="1.2.1.41" evidence="7"/>
<dbReference type="InterPro" id="IPR000965">
    <property type="entry name" value="GPR_dom"/>
</dbReference>
<dbReference type="InterPro" id="IPR012134">
    <property type="entry name" value="Glu-5-SA_DH"/>
</dbReference>
<dbReference type="GO" id="GO:0004350">
    <property type="term" value="F:glutamate-5-semialdehyde dehydrogenase activity"/>
    <property type="evidence" value="ECO:0007669"/>
    <property type="project" value="UniProtKB-UniRule"/>
</dbReference>
<dbReference type="CDD" id="cd07079">
    <property type="entry name" value="ALDH_F18-19_ProA-GPR"/>
    <property type="match status" value="1"/>
</dbReference>
<reference evidence="9 10" key="1">
    <citation type="submission" date="2017-02" db="EMBL/GenBank/DDBJ databases">
        <title>Pseudoalteromonas ulvae TC14 Genome.</title>
        <authorList>
            <person name="Molmeret M."/>
        </authorList>
    </citation>
    <scope>NUCLEOTIDE SEQUENCE [LARGE SCALE GENOMIC DNA]</scope>
    <source>
        <strain evidence="9">TC14</strain>
    </source>
</reference>
<dbReference type="PIRSF" id="PIRSF000151">
    <property type="entry name" value="GPR"/>
    <property type="match status" value="1"/>
</dbReference>
<dbReference type="Proteomes" id="UP000194841">
    <property type="component" value="Unassembled WGS sequence"/>
</dbReference>
<evidence type="ECO:0000313" key="10">
    <source>
        <dbReference type="Proteomes" id="UP000194841"/>
    </source>
</evidence>
<dbReference type="Pfam" id="PF00171">
    <property type="entry name" value="Aldedh"/>
    <property type="match status" value="1"/>
</dbReference>
<dbReference type="SUPFAM" id="SSF53720">
    <property type="entry name" value="ALDH-like"/>
    <property type="match status" value="1"/>
</dbReference>
<dbReference type="AlphaFoldDB" id="A0A244CQ96"/>
<comment type="caution">
    <text evidence="9">The sequence shown here is derived from an EMBL/GenBank/DDBJ whole genome shotgun (WGS) entry which is preliminary data.</text>
</comment>
<dbReference type="OrthoDB" id="9809970at2"/>
<dbReference type="InterPro" id="IPR016161">
    <property type="entry name" value="Ald_DH/histidinol_DH"/>
</dbReference>
<evidence type="ECO:0000259" key="8">
    <source>
        <dbReference type="Pfam" id="PF00171"/>
    </source>
</evidence>
<comment type="catalytic activity">
    <reaction evidence="6 7">
        <text>L-glutamate 5-semialdehyde + phosphate + NADP(+) = L-glutamyl 5-phosphate + NADPH + H(+)</text>
        <dbReference type="Rhea" id="RHEA:19541"/>
        <dbReference type="ChEBI" id="CHEBI:15378"/>
        <dbReference type="ChEBI" id="CHEBI:43474"/>
        <dbReference type="ChEBI" id="CHEBI:57783"/>
        <dbReference type="ChEBI" id="CHEBI:58066"/>
        <dbReference type="ChEBI" id="CHEBI:58274"/>
        <dbReference type="ChEBI" id="CHEBI:58349"/>
        <dbReference type="EC" id="1.2.1.41"/>
    </reaction>
</comment>
<sequence>MLEDLAKRAKNASYQLSVATTAEKNNALEAIRRLLIEQEPDILAANQRDITEGRQQGLSDALIDRLLLTPDRLAGICQDIERLVAMSDPIGEEYQGRQLENGLFLKKRTVPLGVIGVIYEARPNVTIDIACLALKTGNAAILRGGKETIHSNKKLVAIIAEALQSVGMNPEAVQLIGDPDRAYIYQLLKLDKYVDMIIPRGGQTLQQVCVENSTIPVITGGIGICHLYVDESADFDKAIAVISNAKVQRPSVCNALDTLLIHQSIAATFLPRLVSELIQQGVTLKGCMQSTEIASKISLAGADDFDTEWLSLTLGIKIVSELQDAVEHIRLHSTAHSDGILTQCLNAAEQFVARVNSAAVYVNASTRFTDGSQFGLGAEVAVSTQKLHARGPMGLEALTTYKWIGQGDGLIRN</sequence>
<dbReference type="NCBIfam" id="TIGR00407">
    <property type="entry name" value="proA"/>
    <property type="match status" value="1"/>
</dbReference>
<dbReference type="GO" id="GO:0055129">
    <property type="term" value="P:L-proline biosynthetic process"/>
    <property type="evidence" value="ECO:0007669"/>
    <property type="project" value="UniProtKB-UniRule"/>
</dbReference>
<dbReference type="NCBIfam" id="NF001221">
    <property type="entry name" value="PRK00197.1"/>
    <property type="match status" value="1"/>
</dbReference>
<evidence type="ECO:0000256" key="3">
    <source>
        <dbReference type="ARBA" id="ARBA00022650"/>
    </source>
</evidence>
<keyword evidence="7" id="KW-0963">Cytoplasm</keyword>
<dbReference type="InterPro" id="IPR016163">
    <property type="entry name" value="Ald_DH_C"/>
</dbReference>
<accession>A0A244CQ96</accession>
<evidence type="ECO:0000313" key="9">
    <source>
        <dbReference type="EMBL" id="OUL57793.1"/>
    </source>
</evidence>
<comment type="function">
    <text evidence="7">Catalyzes the NADPH-dependent reduction of L-glutamate 5-phosphate into L-glutamate 5-semialdehyde and phosphate. The product spontaneously undergoes cyclization to form 1-pyrroline-5-carboxylate.</text>
</comment>
<dbReference type="HAMAP" id="MF_00412">
    <property type="entry name" value="ProA"/>
    <property type="match status" value="1"/>
</dbReference>
<keyword evidence="5 7" id="KW-0560">Oxidoreductase</keyword>
<keyword evidence="4 7" id="KW-0521">NADP</keyword>
<keyword evidence="2 7" id="KW-0028">Amino-acid biosynthesis</keyword>
<dbReference type="FunFam" id="3.40.309.10:FF:000006">
    <property type="entry name" value="Gamma-glutamyl phosphate reductase"/>
    <property type="match status" value="1"/>
</dbReference>
<dbReference type="InterPro" id="IPR016162">
    <property type="entry name" value="Ald_DH_N"/>
</dbReference>
<dbReference type="InterPro" id="IPR020593">
    <property type="entry name" value="G-glutamylP_reductase_CS"/>
</dbReference>
<dbReference type="InterPro" id="IPR015590">
    <property type="entry name" value="Aldehyde_DH_dom"/>
</dbReference>
<organism evidence="9 10">
    <name type="scientific">Pseudoalteromonas ulvae</name>
    <dbReference type="NCBI Taxonomy" id="107327"/>
    <lineage>
        <taxon>Bacteria</taxon>
        <taxon>Pseudomonadati</taxon>
        <taxon>Pseudomonadota</taxon>
        <taxon>Gammaproteobacteria</taxon>
        <taxon>Alteromonadales</taxon>
        <taxon>Pseudoalteromonadaceae</taxon>
        <taxon>Pseudoalteromonas</taxon>
    </lineage>
</organism>
<dbReference type="GO" id="GO:0050661">
    <property type="term" value="F:NADP binding"/>
    <property type="evidence" value="ECO:0007669"/>
    <property type="project" value="InterPro"/>
</dbReference>
<protein>
    <recommendedName>
        <fullName evidence="7">Gamma-glutamyl phosphate reductase</fullName>
        <shortName evidence="7">GPR</shortName>
        <ecNumber evidence="7">1.2.1.41</ecNumber>
    </recommendedName>
    <alternativeName>
        <fullName evidence="7">Glutamate-5-semialdehyde dehydrogenase</fullName>
    </alternativeName>
    <alternativeName>
        <fullName evidence="7">Glutamyl-gamma-semialdehyde dehydrogenase</fullName>
        <shortName evidence="7">GSA dehydrogenase</shortName>
    </alternativeName>
</protein>
<dbReference type="RefSeq" id="WP_086744375.1">
    <property type="nucleotide sequence ID" value="NZ_MWPV01000003.1"/>
</dbReference>
<dbReference type="PANTHER" id="PTHR11063:SF8">
    <property type="entry name" value="DELTA-1-PYRROLINE-5-CARBOXYLATE SYNTHASE"/>
    <property type="match status" value="1"/>
</dbReference>
<dbReference type="EMBL" id="MWPV01000003">
    <property type="protein sequence ID" value="OUL57793.1"/>
    <property type="molecule type" value="Genomic_DNA"/>
</dbReference>
<proteinExistence type="inferred from homology"/>
<feature type="domain" description="Aldehyde dehydrogenase" evidence="8">
    <location>
        <begin position="5"/>
        <end position="277"/>
    </location>
</feature>
<comment type="pathway">
    <text evidence="1 7">Amino-acid biosynthesis; L-proline biosynthesis; L-glutamate 5-semialdehyde from L-glutamate: step 2/2.</text>
</comment>
<dbReference type="Gene3D" id="3.40.605.10">
    <property type="entry name" value="Aldehyde Dehydrogenase, Chain A, domain 1"/>
    <property type="match status" value="1"/>
</dbReference>
<evidence type="ECO:0000256" key="7">
    <source>
        <dbReference type="HAMAP-Rule" id="MF_00412"/>
    </source>
</evidence>
<evidence type="ECO:0000256" key="6">
    <source>
        <dbReference type="ARBA" id="ARBA00049024"/>
    </source>
</evidence>
<keyword evidence="3 7" id="KW-0641">Proline biosynthesis</keyword>
<evidence type="ECO:0000256" key="1">
    <source>
        <dbReference type="ARBA" id="ARBA00004985"/>
    </source>
</evidence>
<dbReference type="Gene3D" id="3.40.309.10">
    <property type="entry name" value="Aldehyde Dehydrogenase, Chain A, domain 2"/>
    <property type="match status" value="1"/>
</dbReference>
<gene>
    <name evidence="7" type="primary">proA</name>
    <name evidence="9" type="ORF">B1199_12120</name>
</gene>
<dbReference type="PROSITE" id="PS01223">
    <property type="entry name" value="PROA"/>
    <property type="match status" value="1"/>
</dbReference>
<evidence type="ECO:0000256" key="5">
    <source>
        <dbReference type="ARBA" id="ARBA00023002"/>
    </source>
</evidence>
<dbReference type="PANTHER" id="PTHR11063">
    <property type="entry name" value="GLUTAMATE SEMIALDEHYDE DEHYDROGENASE"/>
    <property type="match status" value="1"/>
</dbReference>
<dbReference type="GO" id="GO:0005737">
    <property type="term" value="C:cytoplasm"/>
    <property type="evidence" value="ECO:0007669"/>
    <property type="project" value="UniProtKB-SubCell"/>
</dbReference>
<keyword evidence="10" id="KW-1185">Reference proteome</keyword>
<evidence type="ECO:0000256" key="4">
    <source>
        <dbReference type="ARBA" id="ARBA00022857"/>
    </source>
</evidence>
<dbReference type="UniPathway" id="UPA00098">
    <property type="reaction ID" value="UER00360"/>
</dbReference>
<comment type="subcellular location">
    <subcellularLocation>
        <location evidence="7">Cytoplasm</location>
    </subcellularLocation>
</comment>
<comment type="similarity">
    <text evidence="7">Belongs to the gamma-glutamyl phosphate reductase family.</text>
</comment>
<name>A0A244CQ96_PSEDV</name>
<evidence type="ECO:0000256" key="2">
    <source>
        <dbReference type="ARBA" id="ARBA00022605"/>
    </source>
</evidence>